<feature type="transmembrane region" description="Helical" evidence="6">
    <location>
        <begin position="152"/>
        <end position="174"/>
    </location>
</feature>
<keyword evidence="3 6" id="KW-0812">Transmembrane</keyword>
<feature type="transmembrane region" description="Helical" evidence="6">
    <location>
        <begin position="73"/>
        <end position="92"/>
    </location>
</feature>
<feature type="transmembrane region" description="Helical" evidence="6">
    <location>
        <begin position="216"/>
        <end position="235"/>
    </location>
</feature>
<feature type="transmembrane region" description="Helical" evidence="6">
    <location>
        <begin position="39"/>
        <end position="61"/>
    </location>
</feature>
<keyword evidence="5 6" id="KW-0472">Membrane</keyword>
<dbReference type="PANTHER" id="PTHR32322">
    <property type="entry name" value="INNER MEMBRANE TRANSPORTER"/>
    <property type="match status" value="1"/>
</dbReference>
<evidence type="ECO:0000256" key="1">
    <source>
        <dbReference type="ARBA" id="ARBA00004141"/>
    </source>
</evidence>
<feature type="transmembrane region" description="Helical" evidence="6">
    <location>
        <begin position="272"/>
        <end position="292"/>
    </location>
</feature>
<feature type="domain" description="EamA" evidence="7">
    <location>
        <begin position="15"/>
        <end position="142"/>
    </location>
</feature>
<keyword evidence="9" id="KW-1185">Reference proteome</keyword>
<feature type="transmembrane region" description="Helical" evidence="6">
    <location>
        <begin position="247"/>
        <end position="266"/>
    </location>
</feature>
<feature type="transmembrane region" description="Helical" evidence="6">
    <location>
        <begin position="127"/>
        <end position="146"/>
    </location>
</feature>
<evidence type="ECO:0000259" key="7">
    <source>
        <dbReference type="Pfam" id="PF00892"/>
    </source>
</evidence>
<name>Q1AXK9_RUBXD</name>
<dbReference type="SUPFAM" id="SSF103481">
    <property type="entry name" value="Multidrug resistance efflux transporter EmrE"/>
    <property type="match status" value="2"/>
</dbReference>
<dbReference type="PANTHER" id="PTHR32322:SF9">
    <property type="entry name" value="AMINO-ACID METABOLITE EFFLUX PUMP-RELATED"/>
    <property type="match status" value="1"/>
</dbReference>
<dbReference type="Proteomes" id="UP000006637">
    <property type="component" value="Chromosome"/>
</dbReference>
<accession>Q1AXK9</accession>
<comment type="subcellular location">
    <subcellularLocation>
        <location evidence="1">Membrane</location>
        <topology evidence="1">Multi-pass membrane protein</topology>
    </subcellularLocation>
</comment>
<evidence type="ECO:0000256" key="4">
    <source>
        <dbReference type="ARBA" id="ARBA00022989"/>
    </source>
</evidence>
<reference evidence="8 9" key="1">
    <citation type="submission" date="2006-06" db="EMBL/GenBank/DDBJ databases">
        <title>Complete sequence of Rubrobacter xylanophilus DSM 9941.</title>
        <authorList>
            <consortium name="US DOE Joint Genome Institute"/>
            <person name="Copeland A."/>
            <person name="Lucas S."/>
            <person name="Lapidus A."/>
            <person name="Barry K."/>
            <person name="Detter J.C."/>
            <person name="Glavina del Rio T."/>
            <person name="Hammon N."/>
            <person name="Israni S."/>
            <person name="Dalin E."/>
            <person name="Tice H."/>
            <person name="Pitluck S."/>
            <person name="Munk A.C."/>
            <person name="Brettin T."/>
            <person name="Bruce D."/>
            <person name="Han C."/>
            <person name="Tapia R."/>
            <person name="Gilna P."/>
            <person name="Schmutz J."/>
            <person name="Larimer F."/>
            <person name="Land M."/>
            <person name="Hauser L."/>
            <person name="Kyrpides N."/>
            <person name="Lykidis A."/>
            <person name="da Costa M.S."/>
            <person name="Rainey F.A."/>
            <person name="Empadinhas N."/>
            <person name="Jolivet E."/>
            <person name="Battista J.R."/>
            <person name="Richardson P."/>
        </authorList>
    </citation>
    <scope>NUCLEOTIDE SEQUENCE [LARGE SCALE GENOMIC DNA]</scope>
    <source>
        <strain evidence="9">DSM 9941 / NBRC 16129 / PRD-1</strain>
    </source>
</reference>
<proteinExistence type="inferred from homology"/>
<keyword evidence="4 6" id="KW-1133">Transmembrane helix</keyword>
<dbReference type="GO" id="GO:0016020">
    <property type="term" value="C:membrane"/>
    <property type="evidence" value="ECO:0007669"/>
    <property type="project" value="UniProtKB-SubCell"/>
</dbReference>
<feature type="transmembrane region" description="Helical" evidence="6">
    <location>
        <begin position="12"/>
        <end position="33"/>
    </location>
</feature>
<dbReference type="Pfam" id="PF00892">
    <property type="entry name" value="EamA"/>
    <property type="match status" value="2"/>
</dbReference>
<dbReference type="STRING" id="266117.Rxyl_0902"/>
<dbReference type="EMBL" id="CP000386">
    <property type="protein sequence ID" value="ABG03869.1"/>
    <property type="molecule type" value="Genomic_DNA"/>
</dbReference>
<dbReference type="KEGG" id="rxy:Rxyl_0902"/>
<protein>
    <recommendedName>
        <fullName evidence="7">EamA domain-containing protein</fullName>
    </recommendedName>
</protein>
<feature type="transmembrane region" description="Helical" evidence="6">
    <location>
        <begin position="186"/>
        <end position="204"/>
    </location>
</feature>
<evidence type="ECO:0000313" key="9">
    <source>
        <dbReference type="Proteomes" id="UP000006637"/>
    </source>
</evidence>
<dbReference type="AlphaFoldDB" id="Q1AXK9"/>
<evidence type="ECO:0000313" key="8">
    <source>
        <dbReference type="EMBL" id="ABG03869.1"/>
    </source>
</evidence>
<dbReference type="InterPro" id="IPR050638">
    <property type="entry name" value="AA-Vitamin_Transporters"/>
</dbReference>
<comment type="similarity">
    <text evidence="2">Belongs to the EamA transporter family.</text>
</comment>
<dbReference type="InterPro" id="IPR037185">
    <property type="entry name" value="EmrE-like"/>
</dbReference>
<evidence type="ECO:0000256" key="2">
    <source>
        <dbReference type="ARBA" id="ARBA00007362"/>
    </source>
</evidence>
<gene>
    <name evidence="8" type="ordered locus">Rxyl_0902</name>
</gene>
<dbReference type="eggNOG" id="COG0697">
    <property type="taxonomic scope" value="Bacteria"/>
</dbReference>
<evidence type="ECO:0000256" key="5">
    <source>
        <dbReference type="ARBA" id="ARBA00023136"/>
    </source>
</evidence>
<feature type="transmembrane region" description="Helical" evidence="6">
    <location>
        <begin position="98"/>
        <end position="120"/>
    </location>
</feature>
<evidence type="ECO:0000256" key="6">
    <source>
        <dbReference type="SAM" id="Phobius"/>
    </source>
</evidence>
<sequence>MPARGGMRPGDLGALLLLGALWGGSFAFIRVAAPALGPFVLMELRVLLATAALAAGALLAASWRSGLLRRWRGFLALGALNAAIPFTLIAASELRLTASLAAILNSTTPLFGALVAAVWMGERLGRGAVAGLFLGVAGVVALVGWSPLPASAAVLLAVVASLAASLFYGIGSVYAKLKFPGLPAPAMAIGQLGGASAVLLLPAAATVPSAPPDQSVLLSVLALALLSTAAAYLLYFRLLASVGPTRTLTVTFLVPAFGVLFGALFLDERLGPGALLGFALILASLLLVTGLVPARARTKRPRP</sequence>
<feature type="domain" description="EamA" evidence="7">
    <location>
        <begin position="157"/>
        <end position="289"/>
    </location>
</feature>
<dbReference type="HOGENOM" id="CLU_033863_5_2_11"/>
<evidence type="ECO:0000256" key="3">
    <source>
        <dbReference type="ARBA" id="ARBA00022692"/>
    </source>
</evidence>
<organism evidence="8 9">
    <name type="scientific">Rubrobacter xylanophilus (strain DSM 9941 / JCM 11954 / NBRC 16129 / PRD-1)</name>
    <dbReference type="NCBI Taxonomy" id="266117"/>
    <lineage>
        <taxon>Bacteria</taxon>
        <taxon>Bacillati</taxon>
        <taxon>Actinomycetota</taxon>
        <taxon>Rubrobacteria</taxon>
        <taxon>Rubrobacterales</taxon>
        <taxon>Rubrobacteraceae</taxon>
        <taxon>Rubrobacter</taxon>
    </lineage>
</organism>
<dbReference type="InterPro" id="IPR000620">
    <property type="entry name" value="EamA_dom"/>
</dbReference>